<feature type="region of interest" description="Disordered" evidence="2">
    <location>
        <begin position="428"/>
        <end position="483"/>
    </location>
</feature>
<accession>A0A2K5VNQ8</accession>
<feature type="compositionally biased region" description="Polar residues" evidence="2">
    <location>
        <begin position="935"/>
        <end position="944"/>
    </location>
</feature>
<feature type="region of interest" description="Disordered" evidence="2">
    <location>
        <begin position="498"/>
        <end position="627"/>
    </location>
</feature>
<dbReference type="STRING" id="9541.ENSMFAP00000026378"/>
<dbReference type="VEuPathDB" id="HostDB:ENSMFAG00000044642"/>
<protein>
    <submittedName>
        <fullName evidence="4">Golgi associated RAB2 interactor family member 5B</fullName>
    </submittedName>
</protein>
<reference evidence="4 5" key="1">
    <citation type="submission" date="2013-03" db="EMBL/GenBank/DDBJ databases">
        <authorList>
            <person name="Warren W."/>
            <person name="Wilson R.K."/>
        </authorList>
    </citation>
    <scope>NUCLEOTIDE SEQUENCE</scope>
</reference>
<comment type="similarity">
    <text evidence="1">Belongs to the GARIN family.</text>
</comment>
<gene>
    <name evidence="4" type="primary">GARIN5B</name>
</gene>
<dbReference type="PANTHER" id="PTHR22574">
    <property type="match status" value="1"/>
</dbReference>
<feature type="compositionally biased region" description="Low complexity" evidence="2">
    <location>
        <begin position="515"/>
        <end position="528"/>
    </location>
</feature>
<reference evidence="4" key="3">
    <citation type="submission" date="2025-09" db="UniProtKB">
        <authorList>
            <consortium name="Ensembl"/>
        </authorList>
    </citation>
    <scope>IDENTIFICATION</scope>
</reference>
<feature type="compositionally biased region" description="Basic and acidic residues" evidence="2">
    <location>
        <begin position="323"/>
        <end position="341"/>
    </location>
</feature>
<feature type="region of interest" description="Disordered" evidence="2">
    <location>
        <begin position="925"/>
        <end position="944"/>
    </location>
</feature>
<organism evidence="4 5">
    <name type="scientific">Macaca fascicularis</name>
    <name type="common">Crab-eating macaque</name>
    <name type="synonym">Cynomolgus monkey</name>
    <dbReference type="NCBI Taxonomy" id="9541"/>
    <lineage>
        <taxon>Eukaryota</taxon>
        <taxon>Metazoa</taxon>
        <taxon>Chordata</taxon>
        <taxon>Craniata</taxon>
        <taxon>Vertebrata</taxon>
        <taxon>Euteleostomi</taxon>
        <taxon>Mammalia</taxon>
        <taxon>Eutheria</taxon>
        <taxon>Euarchontoglires</taxon>
        <taxon>Primates</taxon>
        <taxon>Haplorrhini</taxon>
        <taxon>Catarrhini</taxon>
        <taxon>Cercopithecidae</taxon>
        <taxon>Cercopithecinae</taxon>
        <taxon>Macaca</taxon>
    </lineage>
</organism>
<dbReference type="Bgee" id="ENSMFAG00000044642">
    <property type="expression patterns" value="Expressed in multicellular organism"/>
</dbReference>
<feature type="domain" description="Golgi associated RAB2 interactor protein-like Rab2B-binding" evidence="3">
    <location>
        <begin position="173"/>
        <end position="240"/>
    </location>
</feature>
<name>A0A2K5VNQ8_MACFA</name>
<sequence>MRSQSPSTRGSSPRPLLSTLAGPWPRLSLPAWGISTLCNSELQAPVKPQGPRLVGRAWEACTPGFWVPKPAPTATMIWLRNRRRPEPLQGTPKWVPVLGELQKTLQKGEYLPFRALPMFESNFVQVTHQGGPVFVNHRTNRLAMGVAASLPGLVLPDILLIGQPAEDGDCSGLVLTRMIPLDLVHLCVHDLSAWRLKLRLVSGRQYYLALDAPDNEAGFLFHCWIRLINLLQEPPPTWAPRTMCTAPLDVPLAKAPASTWHLQDQPVSRHAVRVAEHNFPYKKPPVATRRQRKAKALKRSFKSQAVGDSVPLIWSQLEHADVGKKPAEKKSHPDFHPDRTHTQVHFSEKTSITIWTIFSIISSTAKQTQSSPKACTSASEEATGQGPVVESPSYCVSADSPDCFFLGSGSSLDPCLWHQDMEDLMDSESSTLSSAASGLAPYPPAARLSTPYSSIPRGREKARSMGSHQGRGPPPCQTGPVTSRKAPFLVDQSQKLPAVPASSWTPPPGLAPPQKVSAASAPPWKAPAVPAPPQKTPPPSQKAPSVPTIPQKAVSPTAPKRKSLLLPAPSQKALQTSPPQYQMAPGSPASRGRLPGDVLPTGIPGRAALERSPSGGRPEPAVTVPAVTVGTQETDVVMTTQVKSLESPFTVTKKESKDILVSKTQEVTLEAFRGQGKLEDRAHLAKLEERSLDPPGARSKELEQRKRWVETKELAVEGPSQELSRPFSVETLTLAKLTILANSKEQRVKPSLVSLPSWLLATSQASATSVMASMPFHPGQLSSPEGKPVVVREQPESHTWVKEGKRQWGESKGSPWDPEGPPKVPLRSKPTSASPKREGISQAPIPLPASRWEGLPPSPLSETPISKTEATAKASQQPKRLSQEPVKMPAQHPLATVGSSSEILLPMLLELETVRNTATKAEEIQEESGVFNLPPSLQHSQHFE</sequence>
<feature type="compositionally biased region" description="Polar residues" evidence="2">
    <location>
        <begin position="860"/>
        <end position="880"/>
    </location>
</feature>
<reference evidence="4" key="2">
    <citation type="submission" date="2025-08" db="UniProtKB">
        <authorList>
            <consortium name="Ensembl"/>
        </authorList>
    </citation>
    <scope>IDENTIFICATION</scope>
</reference>
<evidence type="ECO:0000256" key="1">
    <source>
        <dbReference type="ARBA" id="ARBA00038379"/>
    </source>
</evidence>
<dbReference type="GO" id="GO:0005634">
    <property type="term" value="C:nucleus"/>
    <property type="evidence" value="ECO:0007669"/>
    <property type="project" value="TreeGrafter"/>
</dbReference>
<dbReference type="AlphaFoldDB" id="A0A2K5VNQ8"/>
<dbReference type="GeneTree" id="ENSGT00940000163150"/>
<dbReference type="Ensembl" id="ENSMFAT00000000559.2">
    <property type="protein sequence ID" value="ENSMFAP00000026378.2"/>
    <property type="gene ID" value="ENSMFAG00000044642.2"/>
</dbReference>
<dbReference type="Proteomes" id="UP000233100">
    <property type="component" value="Chromosome 19"/>
</dbReference>
<keyword evidence="5" id="KW-1185">Reference proteome</keyword>
<dbReference type="InterPro" id="IPR022168">
    <property type="entry name" value="GARIL-like_Rab2B-bd"/>
</dbReference>
<feature type="compositionally biased region" description="Basic and acidic residues" evidence="2">
    <location>
        <begin position="793"/>
        <end position="809"/>
    </location>
</feature>
<evidence type="ECO:0000259" key="3">
    <source>
        <dbReference type="Pfam" id="PF12480"/>
    </source>
</evidence>
<feature type="region of interest" description="Disordered" evidence="2">
    <location>
        <begin position="323"/>
        <end position="342"/>
    </location>
</feature>
<feature type="region of interest" description="Disordered" evidence="2">
    <location>
        <begin position="774"/>
        <end position="894"/>
    </location>
</feature>
<feature type="compositionally biased region" description="Low complexity" evidence="2">
    <location>
        <begin position="428"/>
        <end position="440"/>
    </location>
</feature>
<evidence type="ECO:0000256" key="2">
    <source>
        <dbReference type="SAM" id="MobiDB-lite"/>
    </source>
</evidence>
<feature type="compositionally biased region" description="Pro residues" evidence="2">
    <location>
        <begin position="529"/>
        <end position="541"/>
    </location>
</feature>
<dbReference type="PANTHER" id="PTHR22574:SF12">
    <property type="entry name" value="GOLGI-ASSOCIATED RAB2 INTERACTOR PROTEIN 5B"/>
    <property type="match status" value="1"/>
</dbReference>
<evidence type="ECO:0000313" key="5">
    <source>
        <dbReference type="Proteomes" id="UP000233100"/>
    </source>
</evidence>
<proteinExistence type="inferred from homology"/>
<dbReference type="Pfam" id="PF12480">
    <property type="entry name" value="GARIL_Rab2_bd"/>
    <property type="match status" value="1"/>
</dbReference>
<evidence type="ECO:0000313" key="4">
    <source>
        <dbReference type="Ensembl" id="ENSMFAP00000026378.2"/>
    </source>
</evidence>